<comment type="similarity">
    <text evidence="1">Belongs to the disease resistance NB-LRR family.</text>
</comment>
<dbReference type="GO" id="GO:0098542">
    <property type="term" value="P:defense response to other organism"/>
    <property type="evidence" value="ECO:0007669"/>
    <property type="project" value="TreeGrafter"/>
</dbReference>
<dbReference type="Proteomes" id="UP001289374">
    <property type="component" value="Unassembled WGS sequence"/>
</dbReference>
<dbReference type="InterPro" id="IPR036388">
    <property type="entry name" value="WH-like_DNA-bd_sf"/>
</dbReference>
<dbReference type="InterPro" id="IPR058922">
    <property type="entry name" value="WHD_DRP"/>
</dbReference>
<dbReference type="Gene3D" id="1.10.10.10">
    <property type="entry name" value="Winged helix-like DNA-binding domain superfamily/Winged helix DNA-binding domain"/>
    <property type="match status" value="1"/>
</dbReference>
<keyword evidence="9" id="KW-1185">Reference proteome</keyword>
<dbReference type="InterPro" id="IPR042197">
    <property type="entry name" value="Apaf_helical"/>
</dbReference>
<dbReference type="FunFam" id="1.10.10.10:FF:000322">
    <property type="entry name" value="Probable disease resistance protein At1g63360"/>
    <property type="match status" value="1"/>
</dbReference>
<dbReference type="PANTHER" id="PTHR23155:SF1205">
    <property type="entry name" value="DISEASE RESISTANCE PROTEIN RPM1"/>
    <property type="match status" value="1"/>
</dbReference>
<evidence type="ECO:0000259" key="7">
    <source>
        <dbReference type="Pfam" id="PF23559"/>
    </source>
</evidence>
<evidence type="ECO:0000256" key="6">
    <source>
        <dbReference type="ARBA" id="ARBA00022840"/>
    </source>
</evidence>
<reference evidence="8" key="1">
    <citation type="submission" date="2020-06" db="EMBL/GenBank/DDBJ databases">
        <authorList>
            <person name="Li T."/>
            <person name="Hu X."/>
            <person name="Zhang T."/>
            <person name="Song X."/>
            <person name="Zhang H."/>
            <person name="Dai N."/>
            <person name="Sheng W."/>
            <person name="Hou X."/>
            <person name="Wei L."/>
        </authorList>
    </citation>
    <scope>NUCLEOTIDE SEQUENCE</scope>
    <source>
        <strain evidence="8">K16</strain>
        <tissue evidence="8">Leaf</tissue>
    </source>
</reference>
<keyword evidence="4" id="KW-0547">Nucleotide-binding</keyword>
<comment type="caution">
    <text evidence="8">The sequence shown here is derived from an EMBL/GenBank/DDBJ whole genome shotgun (WGS) entry which is preliminary data.</text>
</comment>
<keyword evidence="3" id="KW-0677">Repeat</keyword>
<evidence type="ECO:0000256" key="5">
    <source>
        <dbReference type="ARBA" id="ARBA00022821"/>
    </source>
</evidence>
<dbReference type="EMBL" id="JACGWL010000009">
    <property type="protein sequence ID" value="KAK4394849.1"/>
    <property type="molecule type" value="Genomic_DNA"/>
</dbReference>
<evidence type="ECO:0000256" key="4">
    <source>
        <dbReference type="ARBA" id="ARBA00022741"/>
    </source>
</evidence>
<accession>A0AAE2BR92</accession>
<dbReference type="Gene3D" id="1.10.8.430">
    <property type="entry name" value="Helical domain of apoptotic protease-activating factors"/>
    <property type="match status" value="1"/>
</dbReference>
<organism evidence="8 9">
    <name type="scientific">Sesamum angolense</name>
    <dbReference type="NCBI Taxonomy" id="2727404"/>
    <lineage>
        <taxon>Eukaryota</taxon>
        <taxon>Viridiplantae</taxon>
        <taxon>Streptophyta</taxon>
        <taxon>Embryophyta</taxon>
        <taxon>Tracheophyta</taxon>
        <taxon>Spermatophyta</taxon>
        <taxon>Magnoliopsida</taxon>
        <taxon>eudicotyledons</taxon>
        <taxon>Gunneridae</taxon>
        <taxon>Pentapetalae</taxon>
        <taxon>asterids</taxon>
        <taxon>lamiids</taxon>
        <taxon>Lamiales</taxon>
        <taxon>Pedaliaceae</taxon>
        <taxon>Sesamum</taxon>
    </lineage>
</organism>
<dbReference type="PANTHER" id="PTHR23155">
    <property type="entry name" value="DISEASE RESISTANCE PROTEIN RP"/>
    <property type="match status" value="1"/>
</dbReference>
<sequence length="169" mass="19370">MEVFGGPKCPSELEISGRLIADQCDRLPLAIVVVGGMLFQKFSASNGMVATLNAWRKISESVSMYLSEDPRRGMEKIIALSYDELPYHLRACFLYLGMFPEDFEIPVRELIRMWVAEGFIQQKSSVSLEEIAENYLEDLVNRNLVMVDKRKLDGRVKTCRIHDMLRDFA</sequence>
<dbReference type="GO" id="GO:0005524">
    <property type="term" value="F:ATP binding"/>
    <property type="evidence" value="ECO:0007669"/>
    <property type="project" value="UniProtKB-KW"/>
</dbReference>
<reference evidence="8" key="2">
    <citation type="journal article" date="2024" name="Plant">
        <title>Genomic evolution and insights into agronomic trait innovations of Sesamum species.</title>
        <authorList>
            <person name="Miao H."/>
            <person name="Wang L."/>
            <person name="Qu L."/>
            <person name="Liu H."/>
            <person name="Sun Y."/>
            <person name="Le M."/>
            <person name="Wang Q."/>
            <person name="Wei S."/>
            <person name="Zheng Y."/>
            <person name="Lin W."/>
            <person name="Duan Y."/>
            <person name="Cao H."/>
            <person name="Xiong S."/>
            <person name="Wang X."/>
            <person name="Wei L."/>
            <person name="Li C."/>
            <person name="Ma Q."/>
            <person name="Ju M."/>
            <person name="Zhao R."/>
            <person name="Li G."/>
            <person name="Mu C."/>
            <person name="Tian Q."/>
            <person name="Mei H."/>
            <person name="Zhang T."/>
            <person name="Gao T."/>
            <person name="Zhang H."/>
        </authorList>
    </citation>
    <scope>NUCLEOTIDE SEQUENCE</scope>
    <source>
        <strain evidence="8">K16</strain>
    </source>
</reference>
<evidence type="ECO:0000256" key="3">
    <source>
        <dbReference type="ARBA" id="ARBA00022737"/>
    </source>
</evidence>
<dbReference type="InterPro" id="IPR044974">
    <property type="entry name" value="Disease_R_plants"/>
</dbReference>
<keyword evidence="2" id="KW-0433">Leucine-rich repeat</keyword>
<protein>
    <submittedName>
        <fullName evidence="8">Disease resistance protein RPP13</fullName>
    </submittedName>
</protein>
<evidence type="ECO:0000256" key="1">
    <source>
        <dbReference type="ARBA" id="ARBA00008894"/>
    </source>
</evidence>
<keyword evidence="6" id="KW-0067">ATP-binding</keyword>
<gene>
    <name evidence="8" type="ORF">Sango_1639200</name>
</gene>
<dbReference type="InterPro" id="IPR027417">
    <property type="entry name" value="P-loop_NTPase"/>
</dbReference>
<evidence type="ECO:0000313" key="8">
    <source>
        <dbReference type="EMBL" id="KAK4394849.1"/>
    </source>
</evidence>
<feature type="domain" description="Disease resistance protein winged helix" evidence="7">
    <location>
        <begin position="98"/>
        <end position="169"/>
    </location>
</feature>
<dbReference type="AlphaFoldDB" id="A0AAE2BR92"/>
<proteinExistence type="inferred from homology"/>
<keyword evidence="5" id="KW-0611">Plant defense</keyword>
<dbReference type="SUPFAM" id="SSF52540">
    <property type="entry name" value="P-loop containing nucleoside triphosphate hydrolases"/>
    <property type="match status" value="1"/>
</dbReference>
<name>A0AAE2BR92_9LAMI</name>
<evidence type="ECO:0000313" key="9">
    <source>
        <dbReference type="Proteomes" id="UP001289374"/>
    </source>
</evidence>
<evidence type="ECO:0000256" key="2">
    <source>
        <dbReference type="ARBA" id="ARBA00022614"/>
    </source>
</evidence>
<dbReference type="Pfam" id="PF23559">
    <property type="entry name" value="WHD_DRP"/>
    <property type="match status" value="1"/>
</dbReference>